<sequence length="168" mass="18431">MSSPPDFTLPELLQFLQKGNLFLRYKGYTGCDDFFKKGDGTELAASLHDGKVGEVLQAATPNQQNLKQQFEFELVDGILTGKIFVRPDGGKKVAISVNEDGTLCACECDKGTLFSVGWNGKGHIISTTKGGKELYWTLVNESDGAQIQVMEWKGNHQQAWGFVSNHGN</sequence>
<comment type="caution">
    <text evidence="1">The sequence shown here is derived from an EMBL/GenBank/DDBJ whole genome shotgun (WGS) entry which is preliminary data.</text>
</comment>
<dbReference type="EMBL" id="JANBPK010000862">
    <property type="protein sequence ID" value="KAJ2929689.1"/>
    <property type="molecule type" value="Genomic_DNA"/>
</dbReference>
<dbReference type="Proteomes" id="UP001140091">
    <property type="component" value="Unassembled WGS sequence"/>
</dbReference>
<dbReference type="AlphaFoldDB" id="A0A9W8J914"/>
<protein>
    <submittedName>
        <fullName evidence="1">Uncharacterized protein</fullName>
    </submittedName>
</protein>
<proteinExistence type="predicted"/>
<keyword evidence="2" id="KW-1185">Reference proteome</keyword>
<reference evidence="1" key="1">
    <citation type="submission" date="2022-06" db="EMBL/GenBank/DDBJ databases">
        <title>Genome Sequence of Candolleomyces eurysporus.</title>
        <authorList>
            <person name="Buettner E."/>
        </authorList>
    </citation>
    <scope>NUCLEOTIDE SEQUENCE</scope>
    <source>
        <strain evidence="1">VTCC 930004</strain>
    </source>
</reference>
<name>A0A9W8J914_9AGAR</name>
<organism evidence="1 2">
    <name type="scientific">Candolleomyces eurysporus</name>
    <dbReference type="NCBI Taxonomy" id="2828524"/>
    <lineage>
        <taxon>Eukaryota</taxon>
        <taxon>Fungi</taxon>
        <taxon>Dikarya</taxon>
        <taxon>Basidiomycota</taxon>
        <taxon>Agaricomycotina</taxon>
        <taxon>Agaricomycetes</taxon>
        <taxon>Agaricomycetidae</taxon>
        <taxon>Agaricales</taxon>
        <taxon>Agaricineae</taxon>
        <taxon>Psathyrellaceae</taxon>
        <taxon>Candolleomyces</taxon>
    </lineage>
</organism>
<evidence type="ECO:0000313" key="1">
    <source>
        <dbReference type="EMBL" id="KAJ2929689.1"/>
    </source>
</evidence>
<gene>
    <name evidence="1" type="ORF">H1R20_g7408</name>
</gene>
<evidence type="ECO:0000313" key="2">
    <source>
        <dbReference type="Proteomes" id="UP001140091"/>
    </source>
</evidence>
<dbReference type="Gene3D" id="2.80.10.50">
    <property type="match status" value="1"/>
</dbReference>
<dbReference type="OrthoDB" id="3077046at2759"/>
<accession>A0A9W8J914</accession>
<feature type="non-terminal residue" evidence="1">
    <location>
        <position position="168"/>
    </location>
</feature>